<feature type="transmembrane region" description="Helical" evidence="5">
    <location>
        <begin position="394"/>
        <end position="412"/>
    </location>
</feature>
<dbReference type="STRING" id="497964.CfE428DRAFT_3851"/>
<dbReference type="InterPro" id="IPR050598">
    <property type="entry name" value="AminoAcid_Transporter"/>
</dbReference>
<organism evidence="6 7">
    <name type="scientific">Chthoniobacter flavus Ellin428</name>
    <dbReference type="NCBI Taxonomy" id="497964"/>
    <lineage>
        <taxon>Bacteria</taxon>
        <taxon>Pseudomonadati</taxon>
        <taxon>Verrucomicrobiota</taxon>
        <taxon>Spartobacteria</taxon>
        <taxon>Chthoniobacterales</taxon>
        <taxon>Chthoniobacteraceae</taxon>
        <taxon>Chthoniobacter</taxon>
    </lineage>
</organism>
<dbReference type="RefSeq" id="WP_006981176.1">
    <property type="nucleotide sequence ID" value="NZ_ABVL01000012.1"/>
</dbReference>
<feature type="transmembrane region" description="Helical" evidence="5">
    <location>
        <begin position="197"/>
        <end position="216"/>
    </location>
</feature>
<proteinExistence type="predicted"/>
<feature type="transmembrane region" description="Helical" evidence="5">
    <location>
        <begin position="288"/>
        <end position="308"/>
    </location>
</feature>
<accession>B4D4L3</accession>
<feature type="transmembrane region" description="Helical" evidence="5">
    <location>
        <begin position="361"/>
        <end position="382"/>
    </location>
</feature>
<keyword evidence="3 5" id="KW-1133">Transmembrane helix</keyword>
<evidence type="ECO:0000256" key="3">
    <source>
        <dbReference type="ARBA" id="ARBA00022989"/>
    </source>
</evidence>
<dbReference type="GO" id="GO:0015179">
    <property type="term" value="F:L-amino acid transmembrane transporter activity"/>
    <property type="evidence" value="ECO:0007669"/>
    <property type="project" value="TreeGrafter"/>
</dbReference>
<evidence type="ECO:0000256" key="1">
    <source>
        <dbReference type="ARBA" id="ARBA00004141"/>
    </source>
</evidence>
<gene>
    <name evidence="6" type="ORF">CfE428DRAFT_3851</name>
</gene>
<dbReference type="InterPro" id="IPR002293">
    <property type="entry name" value="AA/rel_permease1"/>
</dbReference>
<feature type="transmembrane region" description="Helical" evidence="5">
    <location>
        <begin position="424"/>
        <end position="441"/>
    </location>
</feature>
<feature type="transmembrane region" description="Helical" evidence="5">
    <location>
        <begin position="37"/>
        <end position="60"/>
    </location>
</feature>
<comment type="subcellular location">
    <subcellularLocation>
        <location evidence="1">Membrane</location>
        <topology evidence="1">Multi-pass membrane protein</topology>
    </subcellularLocation>
</comment>
<feature type="transmembrane region" description="Helical" evidence="5">
    <location>
        <begin position="334"/>
        <end position="355"/>
    </location>
</feature>
<reference evidence="6 7" key="1">
    <citation type="journal article" date="2011" name="J. Bacteriol.">
        <title>Genome sequence of Chthoniobacter flavus Ellin428, an aerobic heterotrophic soil bacterium.</title>
        <authorList>
            <person name="Kant R."/>
            <person name="van Passel M.W."/>
            <person name="Palva A."/>
            <person name="Lucas S."/>
            <person name="Lapidus A."/>
            <person name="Glavina Del Rio T."/>
            <person name="Dalin E."/>
            <person name="Tice H."/>
            <person name="Bruce D."/>
            <person name="Goodwin L."/>
            <person name="Pitluck S."/>
            <person name="Larimer F.W."/>
            <person name="Land M.L."/>
            <person name="Hauser L."/>
            <person name="Sangwan P."/>
            <person name="de Vos W.M."/>
            <person name="Janssen P.H."/>
            <person name="Smidt H."/>
        </authorList>
    </citation>
    <scope>NUCLEOTIDE SEQUENCE [LARGE SCALE GENOMIC DNA]</scope>
    <source>
        <strain evidence="6 7">Ellin428</strain>
    </source>
</reference>
<evidence type="ECO:0000256" key="4">
    <source>
        <dbReference type="ARBA" id="ARBA00023136"/>
    </source>
</evidence>
<feature type="transmembrane region" description="Helical" evidence="5">
    <location>
        <begin position="81"/>
        <end position="111"/>
    </location>
</feature>
<evidence type="ECO:0000313" key="7">
    <source>
        <dbReference type="Proteomes" id="UP000005824"/>
    </source>
</evidence>
<dbReference type="Gene3D" id="1.20.1740.10">
    <property type="entry name" value="Amino acid/polyamine transporter I"/>
    <property type="match status" value="1"/>
</dbReference>
<name>B4D4L3_9BACT</name>
<dbReference type="Pfam" id="PF13520">
    <property type="entry name" value="AA_permease_2"/>
    <property type="match status" value="1"/>
</dbReference>
<sequence precursor="true">MKSISLLTATCIVIANMVGTAIFTSLGFQVGSLPTGFSLMALWLVGGICALCGAVAYAELGAALPRSGGEYHFLGTIYHPAVGFLAGWVSATVGFAAPVAAAAIAFGRYLADPQSGPAGHLPAISLLHGHTLSPATYLALLIVVLVTLFLLRDVRLGSVFQNASTLLKVGLVVVIIAAGFWVEKTQPISFLPATGDTALILSPAFAVNLFWVMYAYSGWNASTYIVGEVRNPARTIPLSVGLGTIIVMALYLPVNAAFLRTTPLDEMKGQPQVALIAGSHIFGHTGGYLMALFICIGLVSTVSSMMWIGPRVTMAMGEDLRAFRWLGRKSARNLPINAILTQAAIAIVLIVTATFDDVIKYVQFALTLSSALAVAGVIVLRIRQPDLPRPYRTWGYPLTPIVFLAISAWMLWHMLADKDTRDPSLLGLVTIALGLVVYYLSPKNPTPSPAPPAS</sequence>
<feature type="transmembrane region" description="Helical" evidence="5">
    <location>
        <begin position="163"/>
        <end position="182"/>
    </location>
</feature>
<keyword evidence="2 5" id="KW-0812">Transmembrane</keyword>
<dbReference type="AlphaFoldDB" id="B4D4L3"/>
<comment type="caution">
    <text evidence="6">The sequence shown here is derived from an EMBL/GenBank/DDBJ whole genome shotgun (WGS) entry which is preliminary data.</text>
</comment>
<feature type="transmembrane region" description="Helical" evidence="5">
    <location>
        <begin position="236"/>
        <end position="258"/>
    </location>
</feature>
<evidence type="ECO:0000313" key="6">
    <source>
        <dbReference type="EMBL" id="EDY18466.1"/>
    </source>
</evidence>
<evidence type="ECO:0000256" key="5">
    <source>
        <dbReference type="SAM" id="Phobius"/>
    </source>
</evidence>
<dbReference type="InParanoid" id="B4D4L3"/>
<dbReference type="GO" id="GO:0016020">
    <property type="term" value="C:membrane"/>
    <property type="evidence" value="ECO:0007669"/>
    <property type="project" value="UniProtKB-SubCell"/>
</dbReference>
<keyword evidence="4 5" id="KW-0472">Membrane</keyword>
<dbReference type="eggNOG" id="COG0531">
    <property type="taxonomic scope" value="Bacteria"/>
</dbReference>
<keyword evidence="7" id="KW-1185">Reference proteome</keyword>
<dbReference type="Proteomes" id="UP000005824">
    <property type="component" value="Unassembled WGS sequence"/>
</dbReference>
<dbReference type="PIRSF" id="PIRSF006060">
    <property type="entry name" value="AA_transporter"/>
    <property type="match status" value="1"/>
</dbReference>
<protein>
    <submittedName>
        <fullName evidence="6">Amino acid permease-associated region</fullName>
    </submittedName>
</protein>
<dbReference type="FunCoup" id="B4D4L3">
    <property type="interactions" value="238"/>
</dbReference>
<dbReference type="EMBL" id="ABVL01000012">
    <property type="protein sequence ID" value="EDY18466.1"/>
    <property type="molecule type" value="Genomic_DNA"/>
</dbReference>
<evidence type="ECO:0000256" key="2">
    <source>
        <dbReference type="ARBA" id="ARBA00022692"/>
    </source>
</evidence>
<dbReference type="PANTHER" id="PTHR11785">
    <property type="entry name" value="AMINO ACID TRANSPORTER"/>
    <property type="match status" value="1"/>
</dbReference>
<dbReference type="PANTHER" id="PTHR11785:SF512">
    <property type="entry name" value="SOBREMESA, ISOFORM B"/>
    <property type="match status" value="1"/>
</dbReference>
<feature type="transmembrane region" description="Helical" evidence="5">
    <location>
        <begin position="131"/>
        <end position="151"/>
    </location>
</feature>